<dbReference type="InterPro" id="IPR012610">
    <property type="entry name" value="SASP_SspH"/>
</dbReference>
<organism evidence="4 5">
    <name type="scientific">Hydrogenispora ethanolica</name>
    <dbReference type="NCBI Taxonomy" id="1082276"/>
    <lineage>
        <taxon>Bacteria</taxon>
        <taxon>Bacillati</taxon>
        <taxon>Bacillota</taxon>
        <taxon>Hydrogenispora</taxon>
    </lineage>
</organism>
<evidence type="ECO:0000313" key="5">
    <source>
        <dbReference type="Proteomes" id="UP000295008"/>
    </source>
</evidence>
<dbReference type="GO" id="GO:0030435">
    <property type="term" value="P:sporulation resulting in formation of a cellular spore"/>
    <property type="evidence" value="ECO:0007669"/>
    <property type="project" value="UniProtKB-KW"/>
</dbReference>
<dbReference type="Proteomes" id="UP000295008">
    <property type="component" value="Unassembled WGS sequence"/>
</dbReference>
<dbReference type="EMBL" id="SLUN01000003">
    <property type="protein sequence ID" value="TCL75249.1"/>
    <property type="molecule type" value="Genomic_DNA"/>
</dbReference>
<sequence length="64" mass="7254">MEKERARAILESPETIYVTYQNLPVWIENVQADGATRIRDLNSDLQLEVPATELLEIGPGQEND</sequence>
<dbReference type="GO" id="GO:0030436">
    <property type="term" value="P:asexual sporulation"/>
    <property type="evidence" value="ECO:0007669"/>
    <property type="project" value="InterPro"/>
</dbReference>
<reference evidence="4 5" key="1">
    <citation type="submission" date="2019-03" db="EMBL/GenBank/DDBJ databases">
        <title>Genomic Encyclopedia of Type Strains, Phase IV (KMG-IV): sequencing the most valuable type-strain genomes for metagenomic binning, comparative biology and taxonomic classification.</title>
        <authorList>
            <person name="Goeker M."/>
        </authorList>
    </citation>
    <scope>NUCLEOTIDE SEQUENCE [LARGE SCALE GENOMIC DNA]</scope>
    <source>
        <strain evidence="4 5">LX-B</strain>
    </source>
</reference>
<comment type="caution">
    <text evidence="4">The sequence shown here is derived from an EMBL/GenBank/DDBJ whole genome shotgun (WGS) entry which is preliminary data.</text>
</comment>
<dbReference type="OrthoDB" id="1683648at2"/>
<evidence type="ECO:0000313" key="4">
    <source>
        <dbReference type="EMBL" id="TCL75249.1"/>
    </source>
</evidence>
<name>A0A4R1S7L4_HYDET</name>
<gene>
    <name evidence="4" type="ORF">EDC14_1003181</name>
</gene>
<evidence type="ECO:0000256" key="2">
    <source>
        <dbReference type="ARBA" id="ARBA00006573"/>
    </source>
</evidence>
<accession>A0A4R1S7L4</accession>
<dbReference type="GO" id="GO:0042601">
    <property type="term" value="C:endospore-forming forespore"/>
    <property type="evidence" value="ECO:0007669"/>
    <property type="project" value="InterPro"/>
</dbReference>
<dbReference type="AlphaFoldDB" id="A0A4R1S7L4"/>
<comment type="subcellular location">
    <subcellularLocation>
        <location evidence="1">Spore core</location>
    </subcellularLocation>
</comment>
<comment type="similarity">
    <text evidence="2">Belongs to the SspH family.</text>
</comment>
<evidence type="ECO:0000256" key="1">
    <source>
        <dbReference type="ARBA" id="ARBA00004288"/>
    </source>
</evidence>
<keyword evidence="5" id="KW-1185">Reference proteome</keyword>
<protein>
    <submittedName>
        <fullName evidence="4">H-type small acid-soluble spore protein</fullName>
    </submittedName>
</protein>
<dbReference type="RefSeq" id="WP_132012916.1">
    <property type="nucleotide sequence ID" value="NZ_SLUN01000003.1"/>
</dbReference>
<keyword evidence="3" id="KW-0749">Sporulation</keyword>
<dbReference type="Pfam" id="PF08141">
    <property type="entry name" value="SspH"/>
    <property type="match status" value="1"/>
</dbReference>
<evidence type="ECO:0000256" key="3">
    <source>
        <dbReference type="ARBA" id="ARBA00022969"/>
    </source>
</evidence>
<proteinExistence type="inferred from homology"/>